<dbReference type="RefSeq" id="WP_112749314.1">
    <property type="nucleotide sequence ID" value="NZ_QMFY01000016.1"/>
</dbReference>
<dbReference type="PANTHER" id="PTHR30348:SF9">
    <property type="entry name" value="UPF0759 PROTEIN YECE"/>
    <property type="match status" value="1"/>
</dbReference>
<feature type="compositionally biased region" description="Polar residues" evidence="1">
    <location>
        <begin position="315"/>
        <end position="327"/>
    </location>
</feature>
<keyword evidence="3" id="KW-1185">Reference proteome</keyword>
<dbReference type="AlphaFoldDB" id="A0A364XWC9"/>
<proteinExistence type="predicted"/>
<dbReference type="SUPFAM" id="SSF117396">
    <property type="entry name" value="TM1631-like"/>
    <property type="match status" value="1"/>
</dbReference>
<evidence type="ECO:0000313" key="2">
    <source>
        <dbReference type="EMBL" id="RAV98638.1"/>
    </source>
</evidence>
<dbReference type="EMBL" id="QMFY01000016">
    <property type="protein sequence ID" value="RAV98638.1"/>
    <property type="molecule type" value="Genomic_DNA"/>
</dbReference>
<protein>
    <submittedName>
        <fullName evidence="2">DUF72 domain-containing protein</fullName>
    </submittedName>
</protein>
<feature type="compositionally biased region" description="Basic residues" evidence="1">
    <location>
        <begin position="334"/>
        <end position="344"/>
    </location>
</feature>
<dbReference type="PANTHER" id="PTHR30348">
    <property type="entry name" value="UNCHARACTERIZED PROTEIN YECE"/>
    <property type="match status" value="1"/>
</dbReference>
<dbReference type="InterPro" id="IPR036520">
    <property type="entry name" value="UPF0759_sf"/>
</dbReference>
<dbReference type="InterPro" id="IPR002763">
    <property type="entry name" value="DUF72"/>
</dbReference>
<dbReference type="Pfam" id="PF01904">
    <property type="entry name" value="DUF72"/>
    <property type="match status" value="1"/>
</dbReference>
<feature type="region of interest" description="Disordered" evidence="1">
    <location>
        <begin position="313"/>
        <end position="344"/>
    </location>
</feature>
<accession>A0A364XWC9</accession>
<gene>
    <name evidence="2" type="ORF">DQQ10_23170</name>
</gene>
<comment type="caution">
    <text evidence="2">The sequence shown here is derived from an EMBL/GenBank/DDBJ whole genome shotgun (WGS) entry which is preliminary data.</text>
</comment>
<reference evidence="2 3" key="1">
    <citation type="submission" date="2018-06" db="EMBL/GenBank/DDBJ databases">
        <title>Chryseolinea flavus sp. nov., a member of the phylum Bacteroidetes isolated from soil.</title>
        <authorList>
            <person name="Li Y."/>
            <person name="Wang J."/>
        </authorList>
    </citation>
    <scope>NUCLEOTIDE SEQUENCE [LARGE SCALE GENOMIC DNA]</scope>
    <source>
        <strain evidence="2 3">SDU1-6</strain>
    </source>
</reference>
<organism evidence="2 3">
    <name type="scientific">Pseudochryseolinea flava</name>
    <dbReference type="NCBI Taxonomy" id="2059302"/>
    <lineage>
        <taxon>Bacteria</taxon>
        <taxon>Pseudomonadati</taxon>
        <taxon>Bacteroidota</taxon>
        <taxon>Cytophagia</taxon>
        <taxon>Cytophagales</taxon>
        <taxon>Fulvivirgaceae</taxon>
        <taxon>Pseudochryseolinea</taxon>
    </lineage>
</organism>
<evidence type="ECO:0000256" key="1">
    <source>
        <dbReference type="SAM" id="MobiDB-lite"/>
    </source>
</evidence>
<dbReference type="Gene3D" id="3.20.20.410">
    <property type="entry name" value="Protein of unknown function UPF0759"/>
    <property type="match status" value="1"/>
</dbReference>
<name>A0A364XWC9_9BACT</name>
<sequence>MEFGRITTDELSGVDFSLPADRADTTRILAASSSLHPTPQIFVGCAKWGRKDWVGKIYPKGTKDADFLNHYAKHFNCIELNATFYRMPTFAQTSGWKNKVGPDFKFCPKFVDQITHIRRLKETKELLDRFFEGISGFGDNLGPIFLMPHPGMGPKTLETIETFLQSLPKDIQVFTELRHTQWFEDQVAFDNVFHMLERQGSGAIITDASGRRDCVHMRLTTPEVFIRFVGNGLHPTDYTRVDDWVQRIKSWMAQGIQKVYFFMHQHEELHSPELSKYVIQQLNLHCGLSIPEPVFVKAEPSILEAIDAAKRTKKIPNQNSASKNNKTMVAKAKPGAKKKGAREK</sequence>
<dbReference type="Proteomes" id="UP000251889">
    <property type="component" value="Unassembled WGS sequence"/>
</dbReference>
<evidence type="ECO:0000313" key="3">
    <source>
        <dbReference type="Proteomes" id="UP000251889"/>
    </source>
</evidence>
<dbReference type="OrthoDB" id="9780310at2"/>